<dbReference type="Proteomes" id="UP000644660">
    <property type="component" value="Unassembled WGS sequence"/>
</dbReference>
<evidence type="ECO:0000313" key="2">
    <source>
        <dbReference type="EMBL" id="CAB4255474.1"/>
    </source>
</evidence>
<dbReference type="GO" id="GO:0035965">
    <property type="term" value="P:cardiolipin acyl-chain remodeling"/>
    <property type="evidence" value="ECO:0007669"/>
    <property type="project" value="TreeGrafter"/>
</dbReference>
<name>A0A8H2ZH84_9SACH</name>
<dbReference type="InterPro" id="IPR029058">
    <property type="entry name" value="AB_hydrolase_fold"/>
</dbReference>
<dbReference type="InterPro" id="IPR000073">
    <property type="entry name" value="AB_hydrolase_1"/>
</dbReference>
<protein>
    <recommendedName>
        <fullName evidence="1">AB hydrolase-1 domain-containing protein</fullName>
    </recommendedName>
</protein>
<dbReference type="OrthoDB" id="7457040at2759"/>
<dbReference type="GO" id="GO:0055088">
    <property type="term" value="P:lipid homeostasis"/>
    <property type="evidence" value="ECO:0007669"/>
    <property type="project" value="TreeGrafter"/>
</dbReference>
<reference evidence="2 3" key="1">
    <citation type="submission" date="2020-05" db="EMBL/GenBank/DDBJ databases">
        <authorList>
            <person name="Casaregola S."/>
            <person name="Devillers H."/>
            <person name="Grondin C."/>
        </authorList>
    </citation>
    <scope>NUCLEOTIDE SEQUENCE [LARGE SCALE GENOMIC DNA]</scope>
    <source>
        <strain evidence="2 3">CLIB 1767</strain>
    </source>
</reference>
<dbReference type="PANTHER" id="PTHR42886:SF23">
    <property type="entry name" value="1-ACYLGLYCEROL-3-PHOSPHATE O-ACYLTRANSFERASE ICT1-RELATED"/>
    <property type="match status" value="1"/>
</dbReference>
<feature type="domain" description="AB hydrolase-1" evidence="1">
    <location>
        <begin position="100"/>
        <end position="406"/>
    </location>
</feature>
<dbReference type="Gene3D" id="3.40.50.1820">
    <property type="entry name" value="alpha/beta hydrolase"/>
    <property type="match status" value="1"/>
</dbReference>
<dbReference type="GO" id="GO:0006654">
    <property type="term" value="P:phosphatidic acid biosynthetic process"/>
    <property type="evidence" value="ECO:0007669"/>
    <property type="project" value="TreeGrafter"/>
</dbReference>
<dbReference type="SUPFAM" id="SSF53474">
    <property type="entry name" value="alpha/beta-Hydrolases"/>
    <property type="match status" value="1"/>
</dbReference>
<dbReference type="GO" id="GO:0005743">
    <property type="term" value="C:mitochondrial inner membrane"/>
    <property type="evidence" value="ECO:0007669"/>
    <property type="project" value="TreeGrafter"/>
</dbReference>
<dbReference type="PANTHER" id="PTHR42886">
    <property type="entry name" value="RE40534P-RELATED"/>
    <property type="match status" value="1"/>
</dbReference>
<dbReference type="GO" id="GO:0042171">
    <property type="term" value="F:lysophosphatidic acid acyltransferase activity"/>
    <property type="evidence" value="ECO:0007669"/>
    <property type="project" value="TreeGrafter"/>
</dbReference>
<organism evidence="2 3">
    <name type="scientific">Maudiozyma barnettii</name>
    <dbReference type="NCBI Taxonomy" id="61262"/>
    <lineage>
        <taxon>Eukaryota</taxon>
        <taxon>Fungi</taxon>
        <taxon>Dikarya</taxon>
        <taxon>Ascomycota</taxon>
        <taxon>Saccharomycotina</taxon>
        <taxon>Saccharomycetes</taxon>
        <taxon>Saccharomycetales</taxon>
        <taxon>Saccharomycetaceae</taxon>
        <taxon>Maudiozyma</taxon>
    </lineage>
</organism>
<sequence length="418" mass="47962">MIGTTRMWSTIKTSFCEHKLSSDALVVPASINPNTATAATYPSLDTQLKLLQDNIMSKLKLNNTVTSQNSMVANHTINQWHFHNSVNSKENPQIIETPTLLLHGYAASSMSFHLTFNKLTNGIRDLYAIDLPGNGLSQTPDIKLPSSNTNKMTFNKDHSRFSMTKQVDTLKEKQVLSDYEDYYLDRIDQWRKDNGIEKFNIVGHSFGGYISFKYAITHPDQIENIGLISPLGMERNVYSLNNNFVEAKEYQVTQEDPSSIYYSRNFKVPTFLFNNQLNTLRYMGPIGGSLAKRYINRAYVNVPGTEYHDYLYHIFYKSDKFPRTTISNFTNMFTRNLLAKDPILDNLPKLKANKVLLMYGDHDWMNGEAGYEMATELAQTYNYKPHKEVDFVQVPHAGHNLFLDNPNFFSDQILSFLK</sequence>
<gene>
    <name evidence="2" type="ORF">KABA2_06S06248</name>
</gene>
<accession>A0A8H2ZH84</accession>
<dbReference type="Pfam" id="PF00561">
    <property type="entry name" value="Abhydrolase_1"/>
    <property type="match status" value="1"/>
</dbReference>
<dbReference type="AlphaFoldDB" id="A0A8H2ZH84"/>
<keyword evidence="3" id="KW-1185">Reference proteome</keyword>
<proteinExistence type="predicted"/>
<dbReference type="RefSeq" id="XP_041407318.1">
    <property type="nucleotide sequence ID" value="XM_041551384.1"/>
</dbReference>
<dbReference type="GeneID" id="64858519"/>
<dbReference type="EMBL" id="CAEFZW010000006">
    <property type="protein sequence ID" value="CAB4255474.1"/>
    <property type="molecule type" value="Genomic_DNA"/>
</dbReference>
<evidence type="ECO:0000259" key="1">
    <source>
        <dbReference type="Pfam" id="PF00561"/>
    </source>
</evidence>
<dbReference type="GO" id="GO:0004623">
    <property type="term" value="F:phospholipase A2 activity"/>
    <property type="evidence" value="ECO:0007669"/>
    <property type="project" value="TreeGrafter"/>
</dbReference>
<evidence type="ECO:0000313" key="3">
    <source>
        <dbReference type="Proteomes" id="UP000644660"/>
    </source>
</evidence>
<comment type="caution">
    <text evidence="2">The sequence shown here is derived from an EMBL/GenBank/DDBJ whole genome shotgun (WGS) entry which is preliminary data.</text>
</comment>